<comment type="function">
    <text evidence="8">Involved in the transmission of sensory signals from the chemoreceptors to the flagellar motors. CheA is autophosphorylated; it can transfer its phosphate group to either CheB or CheY.</text>
</comment>
<dbReference type="PRINTS" id="PR00344">
    <property type="entry name" value="BCTRLSENSOR"/>
</dbReference>
<sequence length="1964" mass="214626">MHTPSSPVSQGGRDNFDTGPLSWVIGEIREALTRSRVALGEALVQPDAENRSTTLRHAKTYLHQAHGALQIVDVDGVVIITETVEDLFDRFESGQLELSDDSVQAIGHAYQALVEYLEELLAGLPQQPVRLFPYYRALLQVRGAERIHPADLFFPNLAIRPQLPPATKTLARDDYVALRKRFERALLLFLKGGDGSQASAATMRDIVQRVEYAQATPQARSFWWVMHGFADAVAAGQVPSELYVKQLFARINLQIRRLSEGSSSITERLLRDALFFIARVEQPSALAQQIRAAYQLDGAVPSDYEKKRYGQIDAESLATAKEKLSQAKNLWNRIAGGDASVAQAFEKEMAGLADAGSRLNAPSLAKLLRELSGIARHAAHSRPGDSLSLEIATSLLFVENALQQIGHLSDDFAERADALTTRLLSAVAGEPVVQSAQWLDDMSREAQQRQTMTALSGELQSSLRQVEKLLDEYFRDPQRRDGLADIDSILYQISGALSVLDQQDAVRAVQHTQQAVRRFIDAADQPDVKEFEQVAQNVGALSFFIETLQLHPDVAQSRFAFDEGSGIFRASLAERKEIPEDGLTVDIPQIPQVEADEPALPTVEAELAYHQKHSEELAMSLMDEPTNPELQEQLKESLEQVRLDATLVDNPEANDRARAVIDMLEAPDFVPSPQAMEDIALATGAQVKTVDSEMSEVTASAAPASEEAIDAELLEIFLGEAIEVLECVRQTLPLSRNAPHNQEYLTTLRRSFHTLKGSGRMVGLIALGEAAWSVEQVLNLRLSETRGGDAELYTLLEKATDVLEAWVDDLQTKGNSERTGLALIAAADRVKNGEPFRYAENEQATAAMESSVEFDAPQTDVPAGMQSGFAADDNPEEEAPAAVAEAEEVELSDEELAQFHRGDTEPSVTEEAAAVEPKAAAETTAAETAAEATAAPVADVIDFPGKPAPVARADDNIKRVGDLEISLPLHNIYLAETDELVRLLSQDFAEWRHESDRHVSVQAVHAAHSLAGSSATVGFKPLHQIAYALEMVLQYLARKPVKLLLSEYDTLEQSVERIRYMLQMFALGEMPAEEPDQVKMLESMPEDLEVRAVTRNVMPAASIEVPVAFDPAAANAVVEAAESGQSMPEHVPFEEPVYPRDGEELADPALAIKDELDADLLAVFIEEGQDMLPQMGQMLRAWQQNPLDASLPQGVLRTLHTVKGSARMAGAMMLGQHLHEMETRIENITHAGQPSALVLDDLLARYDHGLSLFEKLLAPDAVEQSRSQSTVLPSSQPSVDESESAPMPTAVEHVSGSEPPVISGVMPAAEQSAAASLVPSAPAVPADANTRSLAAPSSTPLVRVRADILDRLVNQAGEVSISRSKLETEVGTLKQSLGELSENVVRLRDQLREIEMQAESQISSNMGVSVDREFDPLEFDRFTRLQELTRMMAESVSDVGTVQQNLNRTLDSAVTDLTVQARLTRDLQQDLMRVRMVQFASISERLFRVTRQAAKEMDKRVNLDIRGSAVEIDRSVLEKMAGPFEHLLRNAIVHGIESRERRQAAGKSETGELLVEIRQEGNEVVIHFSDDGQGLNLEGIRRKAITNGLLTNDAEVSDAEVTDLIFHPGFSTAEEVTELAGRGVGMDVVRSEAASLGGRVSTVSEPGKGAQFTIHLPLTLAVTQVVLLSTGGKTYAVPSVLVEQVQQLKTGALAAAYNESAVMWQSQRVPMHYLSTLLGDQDATPVTQHYSPLLILKSGNDRVALHVDEVIGNREVVVKNIGPQLSRMIGIAGATVLGSGEIVLILNPVPLAQRVAQENIRAPRLTPSDVPDNMGAVAEMASPGRAERHAAPVQGLRTQSIVMVVDDSLTVRRVTQRLLTREGYQVVLAKDGVDALEHLQSITPDVMLVDIEMPRMDGFDLTRNVRDDERTRDIPIIMITSRTAAKHRNYAMELGVNEYLGKPYQEDALLALVANFAGKAAVER</sequence>
<evidence type="ECO:0000256" key="1">
    <source>
        <dbReference type="ARBA" id="ARBA00000085"/>
    </source>
</evidence>
<evidence type="ECO:0000256" key="5">
    <source>
        <dbReference type="ARBA" id="ARBA00022679"/>
    </source>
</evidence>
<proteinExistence type="predicted"/>
<dbReference type="PROSITE" id="PS50110">
    <property type="entry name" value="RESPONSE_REGULATORY"/>
    <property type="match status" value="1"/>
</dbReference>
<dbReference type="EC" id="2.7.13.3" evidence="2"/>
<feature type="domain" description="HPt" evidence="16">
    <location>
        <begin position="962"/>
        <end position="1065"/>
    </location>
</feature>
<comment type="catalytic activity">
    <reaction evidence="1">
        <text>ATP + protein L-histidine = ADP + protein N-phospho-L-histidine.</text>
        <dbReference type="EC" id="2.7.13.3"/>
    </reaction>
</comment>
<dbReference type="InterPro" id="IPR003594">
    <property type="entry name" value="HATPase_dom"/>
</dbReference>
<dbReference type="InterPro" id="IPR036890">
    <property type="entry name" value="HATPase_C_sf"/>
</dbReference>
<keyword evidence="4 10" id="KW-0597">Phosphoprotein</keyword>
<comment type="caution">
    <text evidence="17">The sequence shown here is derived from an EMBL/GenBank/DDBJ whole genome shotgun (WGS) entry which is preliminary data.</text>
</comment>
<dbReference type="SMART" id="SM00073">
    <property type="entry name" value="HPT"/>
    <property type="match status" value="3"/>
</dbReference>
<dbReference type="Pfam" id="PF01627">
    <property type="entry name" value="Hpt"/>
    <property type="match status" value="3"/>
</dbReference>
<dbReference type="PANTHER" id="PTHR43395:SF8">
    <property type="entry name" value="HISTIDINE KINASE"/>
    <property type="match status" value="1"/>
</dbReference>
<evidence type="ECO:0000256" key="6">
    <source>
        <dbReference type="ARBA" id="ARBA00022777"/>
    </source>
</evidence>
<dbReference type="InterPro" id="IPR058661">
    <property type="entry name" value="FimL_2nd"/>
</dbReference>
<evidence type="ECO:0000256" key="10">
    <source>
        <dbReference type="PROSITE-ProRule" id="PRU00169"/>
    </source>
</evidence>
<dbReference type="InterPro" id="IPR004105">
    <property type="entry name" value="CheA-like_dim"/>
</dbReference>
<feature type="compositionally biased region" description="Low complexity" evidence="12">
    <location>
        <begin position="909"/>
        <end position="929"/>
    </location>
</feature>
<dbReference type="InterPro" id="IPR005467">
    <property type="entry name" value="His_kinase_dom"/>
</dbReference>
<feature type="domain" description="HPt" evidence="16">
    <location>
        <begin position="706"/>
        <end position="810"/>
    </location>
</feature>
<feature type="modified residue" description="Phosphohistidine" evidence="9">
    <location>
        <position position="1008"/>
    </location>
</feature>
<evidence type="ECO:0000256" key="3">
    <source>
        <dbReference type="ARBA" id="ARBA00021495"/>
    </source>
</evidence>
<dbReference type="SUPFAM" id="SSF50341">
    <property type="entry name" value="CheW-like"/>
    <property type="match status" value="1"/>
</dbReference>
<keyword evidence="5" id="KW-0808">Transferase</keyword>
<dbReference type="SMART" id="SM01231">
    <property type="entry name" value="H-kinase_dim"/>
    <property type="match status" value="1"/>
</dbReference>
<feature type="modified residue" description="Phosphohistidine" evidence="9">
    <location>
        <position position="1200"/>
    </location>
</feature>
<accession>A0A8J3F524</accession>
<evidence type="ECO:0000259" key="16">
    <source>
        <dbReference type="PROSITE" id="PS50894"/>
    </source>
</evidence>
<dbReference type="PANTHER" id="PTHR43395">
    <property type="entry name" value="SENSOR HISTIDINE KINASE CHEA"/>
    <property type="match status" value="1"/>
</dbReference>
<feature type="region of interest" description="Disordered" evidence="12">
    <location>
        <begin position="858"/>
        <end position="881"/>
    </location>
</feature>
<dbReference type="Pfam" id="PF26379">
    <property type="entry name" value="FimL_2nd"/>
    <property type="match status" value="1"/>
</dbReference>
<dbReference type="PROSITE" id="PS50109">
    <property type="entry name" value="HIS_KIN"/>
    <property type="match status" value="1"/>
</dbReference>
<evidence type="ECO:0000259" key="15">
    <source>
        <dbReference type="PROSITE" id="PS50851"/>
    </source>
</evidence>
<dbReference type="PROSITE" id="PS50851">
    <property type="entry name" value="CHEW"/>
    <property type="match status" value="1"/>
</dbReference>
<dbReference type="SUPFAM" id="SSF52172">
    <property type="entry name" value="CheY-like"/>
    <property type="match status" value="1"/>
</dbReference>
<feature type="region of interest" description="Disordered" evidence="12">
    <location>
        <begin position="901"/>
        <end position="929"/>
    </location>
</feature>
<keyword evidence="7" id="KW-0902">Two-component regulatory system</keyword>
<name>A0A8J3F524_9BURK</name>
<feature type="modified residue" description="Phosphohistidine" evidence="9">
    <location>
        <position position="753"/>
    </location>
</feature>
<dbReference type="Gene3D" id="1.20.120.160">
    <property type="entry name" value="HPT domain"/>
    <property type="match status" value="4"/>
</dbReference>
<dbReference type="CDD" id="cd17546">
    <property type="entry name" value="REC_hyHK_CKI1_RcsC-like"/>
    <property type="match status" value="1"/>
</dbReference>
<evidence type="ECO:0000256" key="11">
    <source>
        <dbReference type="SAM" id="Coils"/>
    </source>
</evidence>
<dbReference type="InterPro" id="IPR001789">
    <property type="entry name" value="Sig_transdc_resp-reg_receiver"/>
</dbReference>
<dbReference type="PROSITE" id="PS50894">
    <property type="entry name" value="HPT"/>
    <property type="match status" value="3"/>
</dbReference>
<dbReference type="GO" id="GO:0006935">
    <property type="term" value="P:chemotaxis"/>
    <property type="evidence" value="ECO:0007669"/>
    <property type="project" value="InterPro"/>
</dbReference>
<reference evidence="17" key="1">
    <citation type="journal article" date="2014" name="Int. J. Syst. Evol. Microbiol.">
        <title>Complete genome sequence of Corynebacterium casei LMG S-19264T (=DSM 44701T), isolated from a smear-ripened cheese.</title>
        <authorList>
            <consortium name="US DOE Joint Genome Institute (JGI-PGF)"/>
            <person name="Walter F."/>
            <person name="Albersmeier A."/>
            <person name="Kalinowski J."/>
            <person name="Ruckert C."/>
        </authorList>
    </citation>
    <scope>NUCLEOTIDE SEQUENCE</scope>
    <source>
        <strain evidence="17">CCM 7664</strain>
    </source>
</reference>
<feature type="modified residue" description="4-aspartylphosphate" evidence="10">
    <location>
        <position position="1890"/>
    </location>
</feature>
<dbReference type="CDD" id="cd00088">
    <property type="entry name" value="HPT"/>
    <property type="match status" value="2"/>
</dbReference>
<feature type="coiled-coil region" evidence="11">
    <location>
        <begin position="1363"/>
        <end position="1397"/>
    </location>
</feature>
<evidence type="ECO:0000256" key="8">
    <source>
        <dbReference type="ARBA" id="ARBA00035100"/>
    </source>
</evidence>
<feature type="domain" description="Response regulatory" evidence="14">
    <location>
        <begin position="1841"/>
        <end position="1957"/>
    </location>
</feature>
<dbReference type="SMART" id="SM00387">
    <property type="entry name" value="HATPase_c"/>
    <property type="match status" value="1"/>
</dbReference>
<evidence type="ECO:0000259" key="14">
    <source>
        <dbReference type="PROSITE" id="PS50110"/>
    </source>
</evidence>
<dbReference type="EMBL" id="BMDP01000001">
    <property type="protein sequence ID" value="GGI53614.1"/>
    <property type="molecule type" value="Genomic_DNA"/>
</dbReference>
<evidence type="ECO:0000256" key="9">
    <source>
        <dbReference type="PROSITE-ProRule" id="PRU00110"/>
    </source>
</evidence>
<feature type="domain" description="Histidine kinase" evidence="13">
    <location>
        <begin position="1448"/>
        <end position="1660"/>
    </location>
</feature>
<evidence type="ECO:0000256" key="2">
    <source>
        <dbReference type="ARBA" id="ARBA00012438"/>
    </source>
</evidence>
<dbReference type="FunFam" id="3.30.565.10:FF:000016">
    <property type="entry name" value="Chemotaxis protein CheA, putative"/>
    <property type="match status" value="1"/>
</dbReference>
<keyword evidence="18" id="KW-1185">Reference proteome</keyword>
<dbReference type="Proteomes" id="UP000627205">
    <property type="component" value="Unassembled WGS sequence"/>
</dbReference>
<dbReference type="Gene3D" id="3.30.565.10">
    <property type="entry name" value="Histidine kinase-like ATPase, C-terminal domain"/>
    <property type="match status" value="1"/>
</dbReference>
<dbReference type="InterPro" id="IPR036641">
    <property type="entry name" value="HPT_dom_sf"/>
</dbReference>
<dbReference type="Pfam" id="PF01584">
    <property type="entry name" value="CheW"/>
    <property type="match status" value="1"/>
</dbReference>
<feature type="compositionally biased region" description="Polar residues" evidence="12">
    <location>
        <begin position="1267"/>
        <end position="1279"/>
    </location>
</feature>
<dbReference type="Pfam" id="PF00072">
    <property type="entry name" value="Response_reg"/>
    <property type="match status" value="1"/>
</dbReference>
<gene>
    <name evidence="17" type="ORF">GCM10011430_07880</name>
</gene>
<dbReference type="SMART" id="SM00448">
    <property type="entry name" value="REC"/>
    <property type="match status" value="1"/>
</dbReference>
<protein>
    <recommendedName>
        <fullName evidence="3">Chemotaxis protein CheA</fullName>
        <ecNumber evidence="2">2.7.13.3</ecNumber>
    </recommendedName>
</protein>
<dbReference type="InterPro" id="IPR036061">
    <property type="entry name" value="CheW-like_dom_sf"/>
</dbReference>
<reference evidence="17" key="2">
    <citation type="submission" date="2020-09" db="EMBL/GenBank/DDBJ databases">
        <authorList>
            <person name="Sun Q."/>
            <person name="Sedlacek I."/>
        </authorList>
    </citation>
    <scope>NUCLEOTIDE SEQUENCE</scope>
    <source>
        <strain evidence="17">CCM 7664</strain>
    </source>
</reference>
<dbReference type="InterPro" id="IPR011006">
    <property type="entry name" value="CheY-like_superfamily"/>
</dbReference>
<dbReference type="InterPro" id="IPR008207">
    <property type="entry name" value="Sig_transdc_His_kin_Hpt_dom"/>
</dbReference>
<dbReference type="InterPro" id="IPR051315">
    <property type="entry name" value="Bact_Chemotaxis_CheA"/>
</dbReference>
<dbReference type="GO" id="GO:0005737">
    <property type="term" value="C:cytoplasm"/>
    <property type="evidence" value="ECO:0007669"/>
    <property type="project" value="InterPro"/>
</dbReference>
<evidence type="ECO:0000313" key="17">
    <source>
        <dbReference type="EMBL" id="GGI53614.1"/>
    </source>
</evidence>
<keyword evidence="11" id="KW-0175">Coiled coil</keyword>
<dbReference type="SUPFAM" id="SSF55874">
    <property type="entry name" value="ATPase domain of HSP90 chaperone/DNA topoisomerase II/histidine kinase"/>
    <property type="match status" value="1"/>
</dbReference>
<keyword evidence="6" id="KW-0418">Kinase</keyword>
<dbReference type="RefSeq" id="WP_188419657.1">
    <property type="nucleotide sequence ID" value="NZ_BMDP01000001.1"/>
</dbReference>
<organism evidence="17 18">
    <name type="scientific">Oxalicibacterium solurbis</name>
    <dbReference type="NCBI Taxonomy" id="69280"/>
    <lineage>
        <taxon>Bacteria</taxon>
        <taxon>Pseudomonadati</taxon>
        <taxon>Pseudomonadota</taxon>
        <taxon>Betaproteobacteria</taxon>
        <taxon>Burkholderiales</taxon>
        <taxon>Oxalobacteraceae</taxon>
        <taxon>Oxalicibacterium</taxon>
    </lineage>
</organism>
<dbReference type="Gene3D" id="2.30.30.40">
    <property type="entry name" value="SH3 Domains"/>
    <property type="match status" value="1"/>
</dbReference>
<dbReference type="GO" id="GO:0000155">
    <property type="term" value="F:phosphorelay sensor kinase activity"/>
    <property type="evidence" value="ECO:0007669"/>
    <property type="project" value="InterPro"/>
</dbReference>
<dbReference type="SUPFAM" id="SSF47226">
    <property type="entry name" value="Histidine-containing phosphotransfer domain, HPT domain"/>
    <property type="match status" value="4"/>
</dbReference>
<dbReference type="SMART" id="SM00260">
    <property type="entry name" value="CheW"/>
    <property type="match status" value="1"/>
</dbReference>
<feature type="region of interest" description="Disordered" evidence="12">
    <location>
        <begin position="1267"/>
        <end position="1297"/>
    </location>
</feature>
<dbReference type="Pfam" id="PF02518">
    <property type="entry name" value="HATPase_c"/>
    <property type="match status" value="1"/>
</dbReference>
<evidence type="ECO:0000313" key="18">
    <source>
        <dbReference type="Proteomes" id="UP000627205"/>
    </source>
</evidence>
<dbReference type="InterPro" id="IPR004358">
    <property type="entry name" value="Sig_transdc_His_kin-like_C"/>
</dbReference>
<evidence type="ECO:0000256" key="7">
    <source>
        <dbReference type="ARBA" id="ARBA00023012"/>
    </source>
</evidence>
<evidence type="ECO:0000259" key="13">
    <source>
        <dbReference type="PROSITE" id="PS50109"/>
    </source>
</evidence>
<evidence type="ECO:0000256" key="4">
    <source>
        <dbReference type="ARBA" id="ARBA00022553"/>
    </source>
</evidence>
<dbReference type="InterPro" id="IPR002545">
    <property type="entry name" value="CheW-lke_dom"/>
</dbReference>
<feature type="domain" description="HPt" evidence="16">
    <location>
        <begin position="1153"/>
        <end position="1260"/>
    </location>
</feature>
<feature type="domain" description="CheW-like" evidence="15">
    <location>
        <begin position="1662"/>
        <end position="1797"/>
    </location>
</feature>
<dbReference type="Gene3D" id="3.40.50.2300">
    <property type="match status" value="1"/>
</dbReference>
<evidence type="ECO:0000256" key="12">
    <source>
        <dbReference type="SAM" id="MobiDB-lite"/>
    </source>
</evidence>